<reference evidence="7 8" key="1">
    <citation type="journal article" date="2019" name="Sci. Rep.">
        <title>Comparative genomics of chytrid fungi reveal insights into the obligate biotrophic and pathogenic lifestyle of Synchytrium endobioticum.</title>
        <authorList>
            <person name="van de Vossenberg B.T.L.H."/>
            <person name="Warris S."/>
            <person name="Nguyen H.D.T."/>
            <person name="van Gent-Pelzer M.P.E."/>
            <person name="Joly D.L."/>
            <person name="van de Geest H.C."/>
            <person name="Bonants P.J.M."/>
            <person name="Smith D.S."/>
            <person name="Levesque C.A."/>
            <person name="van der Lee T.A.J."/>
        </authorList>
    </citation>
    <scope>NUCLEOTIDE SEQUENCE [LARGE SCALE GENOMIC DNA]</scope>
    <source>
        <strain evidence="7 8">MB42</strain>
    </source>
</reference>
<dbReference type="PROSITE" id="PS51263">
    <property type="entry name" value="ADF_H"/>
    <property type="match status" value="1"/>
</dbReference>
<comment type="similarity">
    <text evidence="2">Belongs to the actin-binding proteins ADF family.</text>
</comment>
<dbReference type="SMART" id="SM00102">
    <property type="entry name" value="ADF"/>
    <property type="match status" value="1"/>
</dbReference>
<evidence type="ECO:0000256" key="4">
    <source>
        <dbReference type="ARBA" id="ARBA00023203"/>
    </source>
</evidence>
<dbReference type="VEuPathDB" id="FungiDB:SeMB42_g02917"/>
<dbReference type="GO" id="GO:0030042">
    <property type="term" value="P:actin filament depolymerization"/>
    <property type="evidence" value="ECO:0007669"/>
    <property type="project" value="InterPro"/>
</dbReference>
<dbReference type="InterPro" id="IPR017904">
    <property type="entry name" value="ADF/Cofilin"/>
</dbReference>
<evidence type="ECO:0000256" key="3">
    <source>
        <dbReference type="ARBA" id="ARBA00015630"/>
    </source>
</evidence>
<keyword evidence="8" id="KW-1185">Reference proteome</keyword>
<dbReference type="GO" id="GO:0003779">
    <property type="term" value="F:actin binding"/>
    <property type="evidence" value="ECO:0007669"/>
    <property type="project" value="UniProtKB-KW"/>
</dbReference>
<organism evidence="7 8">
    <name type="scientific">Synchytrium endobioticum</name>
    <dbReference type="NCBI Taxonomy" id="286115"/>
    <lineage>
        <taxon>Eukaryota</taxon>
        <taxon>Fungi</taxon>
        <taxon>Fungi incertae sedis</taxon>
        <taxon>Chytridiomycota</taxon>
        <taxon>Chytridiomycota incertae sedis</taxon>
        <taxon>Chytridiomycetes</taxon>
        <taxon>Synchytriales</taxon>
        <taxon>Synchytriaceae</taxon>
        <taxon>Synchytrium</taxon>
    </lineage>
</organism>
<dbReference type="EMBL" id="QEAN01000096">
    <property type="protein sequence ID" value="TPX48674.1"/>
    <property type="molecule type" value="Genomic_DNA"/>
</dbReference>
<dbReference type="GO" id="GO:0015629">
    <property type="term" value="C:actin cytoskeleton"/>
    <property type="evidence" value="ECO:0007669"/>
    <property type="project" value="InterPro"/>
</dbReference>
<accession>A0A507DAT7</accession>
<evidence type="ECO:0000256" key="2">
    <source>
        <dbReference type="ARBA" id="ARBA00006844"/>
    </source>
</evidence>
<gene>
    <name evidence="7" type="ORF">SeMB42_g02917</name>
</gene>
<proteinExistence type="inferred from homology"/>
<dbReference type="InterPro" id="IPR029006">
    <property type="entry name" value="ADF-H/Gelsolin-like_dom_sf"/>
</dbReference>
<evidence type="ECO:0000256" key="5">
    <source>
        <dbReference type="ARBA" id="ARBA00032427"/>
    </source>
</evidence>
<evidence type="ECO:0000259" key="6">
    <source>
        <dbReference type="PROSITE" id="PS51263"/>
    </source>
</evidence>
<dbReference type="AlphaFoldDB" id="A0A507DAT7"/>
<dbReference type="CDD" id="cd11286">
    <property type="entry name" value="ADF_cofilin_like"/>
    <property type="match status" value="1"/>
</dbReference>
<name>A0A507DAT7_9FUNG</name>
<dbReference type="STRING" id="286115.A0A507DAT7"/>
<dbReference type="InterPro" id="IPR002108">
    <property type="entry name" value="ADF-H"/>
</dbReference>
<dbReference type="Proteomes" id="UP000317494">
    <property type="component" value="Unassembled WGS sequence"/>
</dbReference>
<sequence>MLACSVASSSLPHRNTHFSTFVMSTGVRAADEALNFYQDLKLKKKYAYIIYKMNDEATEIVVEKAVESGDYDTFVSELPKDACRYAVFDFAFETKDEGQGRNKLLFVFWSPDTAKVKSKMVYAASKDALRKKLDGIYVEIQGTDLSEVAYETVLDKVTR</sequence>
<dbReference type="SUPFAM" id="SSF55753">
    <property type="entry name" value="Actin depolymerizing proteins"/>
    <property type="match status" value="1"/>
</dbReference>
<keyword evidence="4" id="KW-0009">Actin-binding</keyword>
<comment type="caution">
    <text evidence="7">The sequence shown here is derived from an EMBL/GenBank/DDBJ whole genome shotgun (WGS) entry which is preliminary data.</text>
</comment>
<dbReference type="Gene3D" id="3.40.20.10">
    <property type="entry name" value="Severin"/>
    <property type="match status" value="1"/>
</dbReference>
<comment type="subcellular location">
    <subcellularLocation>
        <location evidence="1">Nucleus matrix</location>
    </subcellularLocation>
</comment>
<evidence type="ECO:0000313" key="8">
    <source>
        <dbReference type="Proteomes" id="UP000317494"/>
    </source>
</evidence>
<dbReference type="PANTHER" id="PTHR11913">
    <property type="entry name" value="COFILIN-RELATED"/>
    <property type="match status" value="1"/>
</dbReference>
<evidence type="ECO:0000313" key="7">
    <source>
        <dbReference type="EMBL" id="TPX48674.1"/>
    </source>
</evidence>
<dbReference type="GO" id="GO:0016363">
    <property type="term" value="C:nuclear matrix"/>
    <property type="evidence" value="ECO:0007669"/>
    <property type="project" value="UniProtKB-SubCell"/>
</dbReference>
<evidence type="ECO:0000256" key="1">
    <source>
        <dbReference type="ARBA" id="ARBA00004109"/>
    </source>
</evidence>
<dbReference type="Pfam" id="PF00241">
    <property type="entry name" value="Cofilin_ADF"/>
    <property type="match status" value="1"/>
</dbReference>
<feature type="domain" description="ADF-H" evidence="6">
    <location>
        <begin position="24"/>
        <end position="158"/>
    </location>
</feature>
<protein>
    <recommendedName>
        <fullName evidence="3">Cofilin</fullName>
    </recommendedName>
    <alternativeName>
        <fullName evidence="5">Actin-depolymerizing factor 1</fullName>
    </alternativeName>
</protein>